<gene>
    <name evidence="2" type="ORF">UFB30_03915</name>
</gene>
<dbReference type="RefSeq" id="WP_322420360.1">
    <property type="nucleotide sequence ID" value="NZ_JAXQNN010000001.1"/>
</dbReference>
<dbReference type="InterPro" id="IPR024996">
    <property type="entry name" value="RNaseH_pPIWI_RE"/>
</dbReference>
<evidence type="ECO:0000259" key="1">
    <source>
        <dbReference type="Pfam" id="PF13032"/>
    </source>
</evidence>
<evidence type="ECO:0000313" key="2">
    <source>
        <dbReference type="EMBL" id="MDZ5711353.1"/>
    </source>
</evidence>
<name>A0ABU5KJC7_9BACL</name>
<feature type="domain" description="pPIWI-RE RNaseH" evidence="1">
    <location>
        <begin position="677"/>
        <end position="797"/>
    </location>
</feature>
<comment type="caution">
    <text evidence="2">The sequence shown here is derived from an EMBL/GenBank/DDBJ whole genome shotgun (WGS) entry which is preliminary data.</text>
</comment>
<dbReference type="Proteomes" id="UP001292084">
    <property type="component" value="Unassembled WGS sequence"/>
</dbReference>
<dbReference type="Pfam" id="PF13032">
    <property type="entry name" value="RNaseH_pPIWI_RE"/>
    <property type="match status" value="1"/>
</dbReference>
<evidence type="ECO:0000313" key="3">
    <source>
        <dbReference type="Proteomes" id="UP001292084"/>
    </source>
</evidence>
<dbReference type="EMBL" id="JAXQNN010000001">
    <property type="protein sequence ID" value="MDZ5711353.1"/>
    <property type="molecule type" value="Genomic_DNA"/>
</dbReference>
<accession>A0ABU5KJC7</accession>
<sequence>MNIQSKVKKYIQPLRYTINQQELKKIKLLTVRLPDQWAKAILQFDYQQSPRMKGIIETIRVEHPEIIYTDLSEKAKAQRIPFLYVIESENTRESLTVIMEKIYEYMVRESAFEKVTPSYMSYQSLKNGWSAETYHASDLIKVTDQYRFIPALLSYLSVQQPLELKEGRSRAFTRVAGVHEGHYMILSQPYRTGQLYVYSNAAYFSVEIPLRPFENDELVVNLHLSVRYWPVSKDNITYKSWKNYFSLLSGTFSHDGSTLLYSSQVKLDRLNQKLEIRKGQEYYLKERKILPESVLNDLQSYCERGIDQEEDFAGIALSQENRSWFGGKFDQSKIPSGMTPRESELFYEAFAVHLPLLNATEHWVEVPKQLNGVSVIKSSSHKDAYFPKFDDFYLPDSISELTLNLFVPKGNRWADYFVEGYFNENSHRYVFFNKVSDVQWEVAFYDRRVQLSVNMIETEFAHLLKREKEDKCETIKAELSQYMNSKPGSLNVFFLADYHQQKGNGAGTYRNGDPKKEIRKAFADEGCHVQFMNYPLNEPDLFQLTSEVKSRFNHSFLDVLSKHGVSRRVMNQSVTILSVLVDPSGRIFFAKRMPGGECFFSLPGQAWVNSYESVRLVIASRAIKYDSVIKFLARELTFIDGPVQLYVSGNIKREDHFFKNGLYFTDSHFLLEAFPELSIARINTGSDVPDYYGSSYKRSRGDKTGHPAWRASLIKGLYGHPAQKDVYYSIAARGDTIQYSPSRQRDNYHVGIYKRSRIVEIAIRSNTECTEDIAYTVHLMRNVNIAYQKETNLPSPLNEIDKVIKDFR</sequence>
<reference evidence="2 3" key="1">
    <citation type="submission" date="2023-12" db="EMBL/GenBank/DDBJ databases">
        <title>Jeotgalibacillus haloalkaliphilus sp. nov., a novel salt-tolerant bacteria, isolated from the estuary of the Fenhe River into the Yellow River.</title>
        <authorList>
            <person name="Li Y."/>
        </authorList>
    </citation>
    <scope>NUCLEOTIDE SEQUENCE [LARGE SCALE GENOMIC DNA]</scope>
    <source>
        <strain evidence="2 3">HH7-29</strain>
    </source>
</reference>
<protein>
    <submittedName>
        <fullName evidence="2">RNaseH domain-containing protein</fullName>
    </submittedName>
</protein>
<proteinExistence type="predicted"/>
<organism evidence="2 3">
    <name type="scientific">Jeotgalibacillus haloalkalitolerans</name>
    <dbReference type="NCBI Taxonomy" id="3104292"/>
    <lineage>
        <taxon>Bacteria</taxon>
        <taxon>Bacillati</taxon>
        <taxon>Bacillota</taxon>
        <taxon>Bacilli</taxon>
        <taxon>Bacillales</taxon>
        <taxon>Caryophanaceae</taxon>
        <taxon>Jeotgalibacillus</taxon>
    </lineage>
</organism>
<keyword evidence="3" id="KW-1185">Reference proteome</keyword>